<dbReference type="EMBL" id="BLXZ01000004">
    <property type="protein sequence ID" value="GFO68809.1"/>
    <property type="molecule type" value="Genomic_DNA"/>
</dbReference>
<dbReference type="SMART" id="SM00388">
    <property type="entry name" value="HisKA"/>
    <property type="match status" value="1"/>
</dbReference>
<feature type="domain" description="PAS" evidence="6">
    <location>
        <begin position="344"/>
        <end position="387"/>
    </location>
</feature>
<dbReference type="Gene3D" id="3.30.565.10">
    <property type="entry name" value="Histidine kinase-like ATPase, C-terminal domain"/>
    <property type="match status" value="1"/>
</dbReference>
<dbReference type="SUPFAM" id="SSF47384">
    <property type="entry name" value="Homodimeric domain of signal transducing histidine kinase"/>
    <property type="match status" value="1"/>
</dbReference>
<feature type="domain" description="Histidine kinase" evidence="5">
    <location>
        <begin position="487"/>
        <end position="727"/>
    </location>
</feature>
<dbReference type="InterPro" id="IPR004358">
    <property type="entry name" value="Sig_transdc_His_kin-like_C"/>
</dbReference>
<dbReference type="PROSITE" id="PS50113">
    <property type="entry name" value="PAC"/>
    <property type="match status" value="1"/>
</dbReference>
<feature type="transmembrane region" description="Helical" evidence="4">
    <location>
        <begin position="12"/>
        <end position="35"/>
    </location>
</feature>
<feature type="transmembrane region" description="Helical" evidence="4">
    <location>
        <begin position="47"/>
        <end position="67"/>
    </location>
</feature>
<accession>A0A6V8NC72</accession>
<dbReference type="InterPro" id="IPR003594">
    <property type="entry name" value="HATPase_dom"/>
</dbReference>
<protein>
    <recommendedName>
        <fullName evidence="2">histidine kinase</fullName>
        <ecNumber evidence="2">2.7.13.3</ecNumber>
    </recommendedName>
</protein>
<evidence type="ECO:0000313" key="8">
    <source>
        <dbReference type="EMBL" id="GFO68809.1"/>
    </source>
</evidence>
<dbReference type="InterPro" id="IPR003661">
    <property type="entry name" value="HisK_dim/P_dom"/>
</dbReference>
<dbReference type="Gene3D" id="1.10.287.130">
    <property type="match status" value="1"/>
</dbReference>
<evidence type="ECO:0000259" key="7">
    <source>
        <dbReference type="PROSITE" id="PS50113"/>
    </source>
</evidence>
<evidence type="ECO:0000256" key="2">
    <source>
        <dbReference type="ARBA" id="ARBA00012438"/>
    </source>
</evidence>
<evidence type="ECO:0000256" key="4">
    <source>
        <dbReference type="SAM" id="Phobius"/>
    </source>
</evidence>
<comment type="catalytic activity">
    <reaction evidence="1">
        <text>ATP + protein L-histidine = ADP + protein N-phospho-L-histidine.</text>
        <dbReference type="EC" id="2.7.13.3"/>
    </reaction>
</comment>
<gene>
    <name evidence="8" type="ORF">GMLC_23880</name>
</gene>
<keyword evidence="9" id="KW-1185">Reference proteome</keyword>
<reference evidence="9" key="1">
    <citation type="submission" date="2020-06" db="EMBL/GenBank/DDBJ databases">
        <title>Draft genomic sequecing of Geomonas sp. Red745.</title>
        <authorList>
            <person name="Itoh H."/>
            <person name="Xu Z.X."/>
            <person name="Ushijima N."/>
            <person name="Masuda Y."/>
            <person name="Shiratori Y."/>
            <person name="Senoo K."/>
        </authorList>
    </citation>
    <scope>NUCLEOTIDE SEQUENCE [LARGE SCALE GENOMIC DNA]</scope>
    <source>
        <strain evidence="9">Red745</strain>
    </source>
</reference>
<dbReference type="CDD" id="cd00130">
    <property type="entry name" value="PAS"/>
    <property type="match status" value="2"/>
</dbReference>
<keyword evidence="3" id="KW-0597">Phosphoprotein</keyword>
<dbReference type="InterPro" id="IPR005467">
    <property type="entry name" value="His_kinase_dom"/>
</dbReference>
<dbReference type="EC" id="2.7.13.3" evidence="2"/>
<organism evidence="8 9">
    <name type="scientific">Geomonas limicola</name>
    <dbReference type="NCBI Taxonomy" id="2740186"/>
    <lineage>
        <taxon>Bacteria</taxon>
        <taxon>Pseudomonadati</taxon>
        <taxon>Thermodesulfobacteriota</taxon>
        <taxon>Desulfuromonadia</taxon>
        <taxon>Geobacterales</taxon>
        <taxon>Geobacteraceae</taxon>
        <taxon>Geomonas</taxon>
    </lineage>
</organism>
<dbReference type="PANTHER" id="PTHR43065:SF42">
    <property type="entry name" value="TWO-COMPONENT SENSOR PPRA"/>
    <property type="match status" value="1"/>
</dbReference>
<evidence type="ECO:0000259" key="5">
    <source>
        <dbReference type="PROSITE" id="PS50109"/>
    </source>
</evidence>
<dbReference type="SMART" id="SM00086">
    <property type="entry name" value="PAC"/>
    <property type="match status" value="2"/>
</dbReference>
<keyword evidence="4" id="KW-1133">Transmembrane helix</keyword>
<dbReference type="SUPFAM" id="SSF55874">
    <property type="entry name" value="ATPase domain of HSP90 chaperone/DNA topoisomerase II/histidine kinase"/>
    <property type="match status" value="1"/>
</dbReference>
<dbReference type="InterPro" id="IPR000014">
    <property type="entry name" value="PAS"/>
</dbReference>
<dbReference type="PROSITE" id="PS50109">
    <property type="entry name" value="HIS_KIN"/>
    <property type="match status" value="1"/>
</dbReference>
<dbReference type="PROSITE" id="PS50112">
    <property type="entry name" value="PAS"/>
    <property type="match status" value="2"/>
</dbReference>
<feature type="domain" description="PAS" evidence="6">
    <location>
        <begin position="218"/>
        <end position="270"/>
    </location>
</feature>
<keyword evidence="4" id="KW-0812">Transmembrane</keyword>
<dbReference type="RefSeq" id="WP_183361356.1">
    <property type="nucleotide sequence ID" value="NZ_BLXZ01000004.1"/>
</dbReference>
<dbReference type="InterPro" id="IPR036097">
    <property type="entry name" value="HisK_dim/P_sf"/>
</dbReference>
<dbReference type="Pfam" id="PF13426">
    <property type="entry name" value="PAS_9"/>
    <property type="match status" value="2"/>
</dbReference>
<dbReference type="SUPFAM" id="SSF55785">
    <property type="entry name" value="PYP-like sensor domain (PAS domain)"/>
    <property type="match status" value="2"/>
</dbReference>
<evidence type="ECO:0000256" key="1">
    <source>
        <dbReference type="ARBA" id="ARBA00000085"/>
    </source>
</evidence>
<comment type="caution">
    <text evidence="8">The sequence shown here is derived from an EMBL/GenBank/DDBJ whole genome shotgun (WGS) entry which is preliminary data.</text>
</comment>
<dbReference type="NCBIfam" id="TIGR00229">
    <property type="entry name" value="sensory_box"/>
    <property type="match status" value="2"/>
</dbReference>
<dbReference type="InterPro" id="IPR036890">
    <property type="entry name" value="HATPase_C_sf"/>
</dbReference>
<dbReference type="InterPro" id="IPR035965">
    <property type="entry name" value="PAS-like_dom_sf"/>
</dbReference>
<name>A0A6V8NC72_9BACT</name>
<evidence type="ECO:0000256" key="3">
    <source>
        <dbReference type="ARBA" id="ARBA00022553"/>
    </source>
</evidence>
<keyword evidence="4" id="KW-0472">Membrane</keyword>
<dbReference type="InterPro" id="IPR000700">
    <property type="entry name" value="PAS-assoc_C"/>
</dbReference>
<evidence type="ECO:0000313" key="9">
    <source>
        <dbReference type="Proteomes" id="UP000587586"/>
    </source>
</evidence>
<feature type="transmembrane region" description="Helical" evidence="4">
    <location>
        <begin position="188"/>
        <end position="207"/>
    </location>
</feature>
<feature type="domain" description="PAC" evidence="7">
    <location>
        <begin position="293"/>
        <end position="343"/>
    </location>
</feature>
<dbReference type="AlphaFoldDB" id="A0A6V8NC72"/>
<dbReference type="SMART" id="SM00091">
    <property type="entry name" value="PAS"/>
    <property type="match status" value="2"/>
</dbReference>
<dbReference type="Pfam" id="PF02518">
    <property type="entry name" value="HATPase_c"/>
    <property type="match status" value="1"/>
</dbReference>
<dbReference type="Proteomes" id="UP000587586">
    <property type="component" value="Unassembled WGS sequence"/>
</dbReference>
<sequence length="732" mass="80933">MNDNAEVVGWKNYAGVFSLLLMAVFATELAIMQLFSQVFTRLGTIPGGLLDAFCVTLFCAGPLWFYLFRLVPDQGEGVNRRTAWRLLLKALLSVFLIEFLVMLLLPVLYPSTDSLASDLTDAALTALLYAVPLWRLLFKPELRRRVIPMMDTPLRLYVLLLGSVFFSDLLQELLFPYRVGSLFFTPNYVVDAFISTLFGAPLIWLLVARPLKLAARSEKARVTAVYNQVIDAIVVVDSRGMVGSFNPAAERIFGYPAQELLGGSVTRLLEGGATALQVLMKRGLESAQRGGGPVTELTCLRRDGLPLIMNISLSELHLGEKPEYLLIMRDITSRRRMELALRESETRFRQIFQQSEDAIVFFKPGSTEVLEANEKAVQIFGYGNEELKEGGFAALCRQAEPPGLAEAIAGVNTEQSVRQEFSCRRKGGDEIIVSLRGKAMALQGIPVTYCTFRDITERIRMEERTREIHAKLIQTNKMTSLGLLVSGVAHEINNPNNFIMANCELLSRITGDTLKALDEYLPDQGRSQIFLGGVPLAEVGEQTRRLIGGIGTGSRRVNDIVQNLKGFARQEQGQPRREIEVNRVVRSALSLMNHEIIKFTDNFTLELADGLPRVLGHPQQLGQVVINLIMNACQALPGKKSGIWVATGFAVADQEVQITVRDQGRGMSSDDSQRILEPFFTTKLEEGGTGLGLTISDSIVKEHGGTLEFTSIPGEGTTFVVRLPAAGTTKER</sequence>
<dbReference type="PANTHER" id="PTHR43065">
    <property type="entry name" value="SENSOR HISTIDINE KINASE"/>
    <property type="match status" value="1"/>
</dbReference>
<proteinExistence type="predicted"/>
<evidence type="ECO:0000259" key="6">
    <source>
        <dbReference type="PROSITE" id="PS50112"/>
    </source>
</evidence>
<feature type="transmembrane region" description="Helical" evidence="4">
    <location>
        <begin position="87"/>
        <end position="109"/>
    </location>
</feature>
<feature type="transmembrane region" description="Helical" evidence="4">
    <location>
        <begin position="115"/>
        <end position="136"/>
    </location>
</feature>
<dbReference type="GO" id="GO:0000155">
    <property type="term" value="F:phosphorelay sensor kinase activity"/>
    <property type="evidence" value="ECO:0007669"/>
    <property type="project" value="InterPro"/>
</dbReference>
<dbReference type="SMART" id="SM00387">
    <property type="entry name" value="HATPase_c"/>
    <property type="match status" value="1"/>
</dbReference>
<dbReference type="CDD" id="cd00082">
    <property type="entry name" value="HisKA"/>
    <property type="match status" value="1"/>
</dbReference>
<dbReference type="Gene3D" id="3.30.450.20">
    <property type="entry name" value="PAS domain"/>
    <property type="match status" value="2"/>
</dbReference>
<dbReference type="PRINTS" id="PR00344">
    <property type="entry name" value="BCTRLSENSOR"/>
</dbReference>
<dbReference type="InterPro" id="IPR001610">
    <property type="entry name" value="PAC"/>
</dbReference>